<dbReference type="GO" id="GO:0009986">
    <property type="term" value="C:cell surface"/>
    <property type="evidence" value="ECO:0007669"/>
    <property type="project" value="TreeGrafter"/>
</dbReference>
<evidence type="ECO:0000313" key="5">
    <source>
        <dbReference type="Proteomes" id="UP000765509"/>
    </source>
</evidence>
<dbReference type="Gene3D" id="3.20.20.80">
    <property type="entry name" value="Glycosidases"/>
    <property type="match status" value="1"/>
</dbReference>
<dbReference type="PANTHER" id="PTHR31297">
    <property type="entry name" value="GLUCAN ENDO-1,6-BETA-GLUCOSIDASE B"/>
    <property type="match status" value="1"/>
</dbReference>
<dbReference type="InterPro" id="IPR017853">
    <property type="entry name" value="GH"/>
</dbReference>
<dbReference type="InterPro" id="IPR050386">
    <property type="entry name" value="Glycosyl_hydrolase_5"/>
</dbReference>
<proteinExistence type="inferred from homology"/>
<evidence type="ECO:0000313" key="4">
    <source>
        <dbReference type="EMBL" id="MBW0519570.1"/>
    </source>
</evidence>
<dbReference type="Proteomes" id="UP000765509">
    <property type="component" value="Unassembled WGS sequence"/>
</dbReference>
<reference evidence="4" key="1">
    <citation type="submission" date="2021-03" db="EMBL/GenBank/DDBJ databases">
        <title>Draft genome sequence of rust myrtle Austropuccinia psidii MF-1, a brazilian biotype.</title>
        <authorList>
            <person name="Quecine M.C."/>
            <person name="Pachon D.M.R."/>
            <person name="Bonatelli M.L."/>
            <person name="Correr F.H."/>
            <person name="Franceschini L.M."/>
            <person name="Leite T.F."/>
            <person name="Margarido G.R.A."/>
            <person name="Almeida C.A."/>
            <person name="Ferrarezi J.A."/>
            <person name="Labate C.A."/>
        </authorList>
    </citation>
    <scope>NUCLEOTIDE SEQUENCE</scope>
    <source>
        <strain evidence="4">MF-1</strain>
    </source>
</reference>
<evidence type="ECO:0000256" key="2">
    <source>
        <dbReference type="ARBA" id="ARBA00022801"/>
    </source>
</evidence>
<dbReference type="GO" id="GO:0005576">
    <property type="term" value="C:extracellular region"/>
    <property type="evidence" value="ECO:0007669"/>
    <property type="project" value="TreeGrafter"/>
</dbReference>
<keyword evidence="5" id="KW-1185">Reference proteome</keyword>
<sequence length="318" mass="36114">ATLTPGLEQYYADFITMTRVIEYALGVRCETDLSKAMERSKSSKNVLHAIRAAIPLLPIYMAKAGLKNSASELVEKLTSFSKPQGYVTSTPENESPEDFYISRQKMGYHKLKEPSGHQKFLRKRIHSAEIVPASDVSDDQQEKSWKKSKTSKSCITTIAMSKRWQWAGPAASMVPHTIGPAGYDDHMYYSFGGVAEANFDSYMQTMCNQDHLAQAQKRNEIPYGHGEFSLATNFNATDDQLRAWGDAQRFRFSQENYWTFWSFRLGAPTEPDLTPQFIKQWSYLQAVESGVWPREPSEYFNPSVCEPYTNNTQNASNT</sequence>
<dbReference type="GO" id="GO:0009251">
    <property type="term" value="P:glucan catabolic process"/>
    <property type="evidence" value="ECO:0007669"/>
    <property type="project" value="TreeGrafter"/>
</dbReference>
<evidence type="ECO:0000256" key="1">
    <source>
        <dbReference type="ARBA" id="ARBA00005641"/>
    </source>
</evidence>
<dbReference type="AlphaFoldDB" id="A0A9Q3EB68"/>
<dbReference type="EMBL" id="AVOT02027486">
    <property type="protein sequence ID" value="MBW0519570.1"/>
    <property type="molecule type" value="Genomic_DNA"/>
</dbReference>
<dbReference type="SUPFAM" id="SSF51445">
    <property type="entry name" value="(Trans)glycosidases"/>
    <property type="match status" value="1"/>
</dbReference>
<dbReference type="PANTHER" id="PTHR31297:SF42">
    <property type="entry name" value="GLYCOSIDE HYDROLASE FAMILY 5 DOMAIN-CONTAINING PROTEIN"/>
    <property type="match status" value="1"/>
</dbReference>
<organism evidence="4 5">
    <name type="scientific">Austropuccinia psidii MF-1</name>
    <dbReference type="NCBI Taxonomy" id="1389203"/>
    <lineage>
        <taxon>Eukaryota</taxon>
        <taxon>Fungi</taxon>
        <taxon>Dikarya</taxon>
        <taxon>Basidiomycota</taxon>
        <taxon>Pucciniomycotina</taxon>
        <taxon>Pucciniomycetes</taxon>
        <taxon>Pucciniales</taxon>
        <taxon>Sphaerophragmiaceae</taxon>
        <taxon>Austropuccinia</taxon>
    </lineage>
</organism>
<evidence type="ECO:0000256" key="3">
    <source>
        <dbReference type="ARBA" id="ARBA00023295"/>
    </source>
</evidence>
<feature type="non-terminal residue" evidence="4">
    <location>
        <position position="1"/>
    </location>
</feature>
<comment type="similarity">
    <text evidence="1">Belongs to the glycosyl hydrolase 5 (cellulase A) family.</text>
</comment>
<accession>A0A9Q3EB68</accession>
<comment type="caution">
    <text evidence="4">The sequence shown here is derived from an EMBL/GenBank/DDBJ whole genome shotgun (WGS) entry which is preliminary data.</text>
</comment>
<name>A0A9Q3EB68_9BASI</name>
<gene>
    <name evidence="4" type="ORF">O181_059285</name>
</gene>
<dbReference type="OrthoDB" id="1887033at2759"/>
<protein>
    <submittedName>
        <fullName evidence="4">Uncharacterized protein</fullName>
    </submittedName>
</protein>
<keyword evidence="2" id="KW-0378">Hydrolase</keyword>
<keyword evidence="3" id="KW-0326">Glycosidase</keyword>
<dbReference type="GO" id="GO:0008422">
    <property type="term" value="F:beta-glucosidase activity"/>
    <property type="evidence" value="ECO:0007669"/>
    <property type="project" value="TreeGrafter"/>
</dbReference>